<evidence type="ECO:0000313" key="4">
    <source>
        <dbReference type="Proteomes" id="UP000037269"/>
    </source>
</evidence>
<gene>
    <name evidence="2" type="ORF">AF333_05175</name>
    <name evidence="3" type="ORF">SAMN04487909_1473</name>
</gene>
<keyword evidence="1" id="KW-0472">Membrane</keyword>
<proteinExistence type="predicted"/>
<evidence type="ECO:0000313" key="5">
    <source>
        <dbReference type="Proteomes" id="UP000182836"/>
    </source>
</evidence>
<dbReference type="STRING" id="47500.AF333_05175"/>
<name>A0A0D1YMP1_ANEMI</name>
<reference evidence="2 4" key="1">
    <citation type="submission" date="2015-07" db="EMBL/GenBank/DDBJ databases">
        <title>Fjat-14205 dsm 2895.</title>
        <authorList>
            <person name="Liu B."/>
            <person name="Wang J."/>
            <person name="Zhu Y."/>
            <person name="Liu G."/>
            <person name="Chen Q."/>
            <person name="Chen Z."/>
            <person name="Lan J."/>
            <person name="Che J."/>
            <person name="Ge C."/>
            <person name="Shi H."/>
            <person name="Pan Z."/>
            <person name="Liu X."/>
        </authorList>
    </citation>
    <scope>NUCLEOTIDE SEQUENCE [LARGE SCALE GENOMIC DNA]</scope>
    <source>
        <strain evidence="2 4">DSM 2895</strain>
    </source>
</reference>
<dbReference type="Proteomes" id="UP000182836">
    <property type="component" value="Unassembled WGS sequence"/>
</dbReference>
<organism evidence="2 4">
    <name type="scientific">Aneurinibacillus migulanus</name>
    <name type="common">Bacillus migulanus</name>
    <dbReference type="NCBI Taxonomy" id="47500"/>
    <lineage>
        <taxon>Bacteria</taxon>
        <taxon>Bacillati</taxon>
        <taxon>Bacillota</taxon>
        <taxon>Bacilli</taxon>
        <taxon>Bacillales</taxon>
        <taxon>Paenibacillaceae</taxon>
        <taxon>Aneurinibacillus group</taxon>
        <taxon>Aneurinibacillus</taxon>
    </lineage>
</organism>
<feature type="transmembrane region" description="Helical" evidence="1">
    <location>
        <begin position="58"/>
        <end position="78"/>
    </location>
</feature>
<feature type="transmembrane region" description="Helical" evidence="1">
    <location>
        <begin position="35"/>
        <end position="52"/>
    </location>
</feature>
<dbReference type="AlphaFoldDB" id="A0A0D1YMP1"/>
<dbReference type="InterPro" id="IPR025917">
    <property type="entry name" value="YuiB"/>
</dbReference>
<keyword evidence="1" id="KW-0812">Transmembrane</keyword>
<dbReference type="Proteomes" id="UP000037269">
    <property type="component" value="Unassembled WGS sequence"/>
</dbReference>
<protein>
    <submittedName>
        <fullName evidence="3">Putative membrane protein</fullName>
    </submittedName>
</protein>
<dbReference type="EMBL" id="FNED01000047">
    <property type="protein sequence ID" value="SDK28023.1"/>
    <property type="molecule type" value="Genomic_DNA"/>
</dbReference>
<dbReference type="OrthoDB" id="2382309at2"/>
<evidence type="ECO:0000313" key="2">
    <source>
        <dbReference type="EMBL" id="KON94965.1"/>
    </source>
</evidence>
<keyword evidence="1" id="KW-1133">Transmembrane helix</keyword>
<keyword evidence="4" id="KW-1185">Reference proteome</keyword>
<sequence>MNIAQFIIGIPLFIVLLFGIGFILNMLVKTTWMPTVLYVSIVAGVLIYLVMNHRTPHMVDYVMLISGLLGAVASGWTIKMLRTKGYRMF</sequence>
<dbReference type="Pfam" id="PF14068">
    <property type="entry name" value="YuiB"/>
    <property type="match status" value="2"/>
</dbReference>
<dbReference type="PATRIC" id="fig|47500.12.peg.3964"/>
<evidence type="ECO:0000256" key="1">
    <source>
        <dbReference type="SAM" id="Phobius"/>
    </source>
</evidence>
<evidence type="ECO:0000313" key="3">
    <source>
        <dbReference type="EMBL" id="SDK28023.1"/>
    </source>
</evidence>
<dbReference type="RefSeq" id="WP_043063200.1">
    <property type="nucleotide sequence ID" value="NZ_BJOA01000162.1"/>
</dbReference>
<reference evidence="3 5" key="2">
    <citation type="submission" date="2016-10" db="EMBL/GenBank/DDBJ databases">
        <authorList>
            <person name="de Groot N.N."/>
        </authorList>
    </citation>
    <scope>NUCLEOTIDE SEQUENCE [LARGE SCALE GENOMIC DNA]</scope>
    <source>
        <strain evidence="3 5">DSM 2895</strain>
    </source>
</reference>
<feature type="transmembrane region" description="Helical" evidence="1">
    <location>
        <begin position="6"/>
        <end position="28"/>
    </location>
</feature>
<dbReference type="GeneID" id="42304599"/>
<accession>A0A0D1YMP1</accession>
<dbReference type="EMBL" id="LGUG01000004">
    <property type="protein sequence ID" value="KON94965.1"/>
    <property type="molecule type" value="Genomic_DNA"/>
</dbReference>